<organism evidence="2 3">
    <name type="scientific">Halobaculum halobium</name>
    <dbReference type="NCBI Taxonomy" id="3032281"/>
    <lineage>
        <taxon>Archaea</taxon>
        <taxon>Methanobacteriati</taxon>
        <taxon>Methanobacteriota</taxon>
        <taxon>Stenosarchaea group</taxon>
        <taxon>Halobacteria</taxon>
        <taxon>Halobacteriales</taxon>
        <taxon>Haloferacaceae</taxon>
        <taxon>Halobaculum</taxon>
    </lineage>
</organism>
<proteinExistence type="predicted"/>
<evidence type="ECO:0000313" key="3">
    <source>
        <dbReference type="Proteomes" id="UP001596443"/>
    </source>
</evidence>
<name>A0ABD5T7Q6_9EURY</name>
<accession>A0ABD5T7Q6</accession>
<dbReference type="RefSeq" id="WP_345783172.1">
    <property type="nucleotide sequence ID" value="NZ_CP126158.1"/>
</dbReference>
<dbReference type="InterPro" id="IPR036388">
    <property type="entry name" value="WH-like_DNA-bd_sf"/>
</dbReference>
<dbReference type="EMBL" id="JBHSWX010000012">
    <property type="protein sequence ID" value="MFC6785385.1"/>
    <property type="molecule type" value="Genomic_DNA"/>
</dbReference>
<evidence type="ECO:0000313" key="2">
    <source>
        <dbReference type="EMBL" id="MFC6785385.1"/>
    </source>
</evidence>
<dbReference type="Pfam" id="PF08461">
    <property type="entry name" value="WHD_RNase_R"/>
    <property type="match status" value="1"/>
</dbReference>
<sequence length="85" mass="9907">MTMSDSAVLEFLAEHDLELSPKPLSRNLNRHGYDIGYSTVRLRVRTLEEHGLLSKDDDGYYEVTEKGQLWLNDELDVEDLEHEEE</sequence>
<dbReference type="Proteomes" id="UP001596443">
    <property type="component" value="Unassembled WGS sequence"/>
</dbReference>
<gene>
    <name evidence="2" type="ORF">ACFQFD_05175</name>
</gene>
<dbReference type="SUPFAM" id="SSF46785">
    <property type="entry name" value="Winged helix' DNA-binding domain"/>
    <property type="match status" value="1"/>
</dbReference>
<dbReference type="Gene3D" id="1.10.10.10">
    <property type="entry name" value="Winged helix-like DNA-binding domain superfamily/Winged helix DNA-binding domain"/>
    <property type="match status" value="1"/>
</dbReference>
<feature type="domain" description="Ribonuclease R winged-helix" evidence="1">
    <location>
        <begin position="8"/>
        <end position="68"/>
    </location>
</feature>
<dbReference type="InterPro" id="IPR036390">
    <property type="entry name" value="WH_DNA-bd_sf"/>
</dbReference>
<reference evidence="2 3" key="1">
    <citation type="journal article" date="2019" name="Int. J. Syst. Evol. Microbiol.">
        <title>The Global Catalogue of Microorganisms (GCM) 10K type strain sequencing project: providing services to taxonomists for standard genome sequencing and annotation.</title>
        <authorList>
            <consortium name="The Broad Institute Genomics Platform"/>
            <consortium name="The Broad Institute Genome Sequencing Center for Infectious Disease"/>
            <person name="Wu L."/>
            <person name="Ma J."/>
        </authorList>
    </citation>
    <scope>NUCLEOTIDE SEQUENCE [LARGE SCALE GENOMIC DNA]</scope>
    <source>
        <strain evidence="2 3">SYNS20</strain>
    </source>
</reference>
<evidence type="ECO:0000259" key="1">
    <source>
        <dbReference type="Pfam" id="PF08461"/>
    </source>
</evidence>
<keyword evidence="3" id="KW-1185">Reference proteome</keyword>
<dbReference type="GeneID" id="81208415"/>
<dbReference type="AlphaFoldDB" id="A0ABD5T7Q6"/>
<comment type="caution">
    <text evidence="2">The sequence shown here is derived from an EMBL/GenBank/DDBJ whole genome shotgun (WGS) entry which is preliminary data.</text>
</comment>
<protein>
    <submittedName>
        <fullName evidence="2">Winged-helix domain-containing protein</fullName>
    </submittedName>
</protein>
<dbReference type="InterPro" id="IPR013668">
    <property type="entry name" value="RNase_R_HTH_12"/>
</dbReference>